<protein>
    <recommendedName>
        <fullName evidence="4">Lengsin</fullName>
    </recommendedName>
    <alternativeName>
        <fullName evidence="5">Glutamate-ammonia ligase domain-containing protein 1</fullName>
    </alternativeName>
</protein>
<dbReference type="SUPFAM" id="SSF54368">
    <property type="entry name" value="Glutamine synthetase, N-terminal domain"/>
    <property type="match status" value="1"/>
</dbReference>
<reference evidence="12" key="1">
    <citation type="journal article" date="2021" name="Cell">
        <title>Tracing the genetic footprints of vertebrate landing in non-teleost ray-finned fishes.</title>
        <authorList>
            <person name="Bi X."/>
            <person name="Wang K."/>
            <person name="Yang L."/>
            <person name="Pan H."/>
            <person name="Jiang H."/>
            <person name="Wei Q."/>
            <person name="Fang M."/>
            <person name="Yu H."/>
            <person name="Zhu C."/>
            <person name="Cai Y."/>
            <person name="He Y."/>
            <person name="Gan X."/>
            <person name="Zeng H."/>
            <person name="Yu D."/>
            <person name="Zhu Y."/>
            <person name="Jiang H."/>
            <person name="Qiu Q."/>
            <person name="Yang H."/>
            <person name="Zhang Y.E."/>
            <person name="Wang W."/>
            <person name="Zhu M."/>
            <person name="He S."/>
            <person name="Zhang G."/>
        </authorList>
    </citation>
    <scope>NUCLEOTIDE SEQUENCE</scope>
    <source>
        <strain evidence="12">Pddl_001</strain>
    </source>
</reference>
<feature type="non-terminal residue" evidence="12">
    <location>
        <position position="1"/>
    </location>
</feature>
<evidence type="ECO:0000256" key="1">
    <source>
        <dbReference type="ARBA" id="ARBA00009897"/>
    </source>
</evidence>
<gene>
    <name evidence="12" type="primary">Lgsn</name>
    <name evidence="12" type="ORF">GTO93_0018407</name>
</gene>
<feature type="region of interest" description="Disordered" evidence="8">
    <location>
        <begin position="243"/>
        <end position="341"/>
    </location>
</feature>
<evidence type="ECO:0000256" key="7">
    <source>
        <dbReference type="RuleBase" id="RU000384"/>
    </source>
</evidence>
<comment type="similarity">
    <text evidence="1 6 7">Belongs to the glutamine synthetase family.</text>
</comment>
<name>A0ABS2X9W5_POLSP</name>
<dbReference type="Gene3D" id="3.30.590.10">
    <property type="entry name" value="Glutamine synthetase/guanido kinase, catalytic domain"/>
    <property type="match status" value="1"/>
</dbReference>
<feature type="compositionally biased region" description="Basic and acidic residues" evidence="8">
    <location>
        <begin position="159"/>
        <end position="176"/>
    </location>
</feature>
<evidence type="ECO:0000313" key="12">
    <source>
        <dbReference type="EMBL" id="MBN3270998.1"/>
    </source>
</evidence>
<dbReference type="Pfam" id="PF00120">
    <property type="entry name" value="Gln-synt_C"/>
    <property type="match status" value="1"/>
</dbReference>
<evidence type="ECO:0000256" key="2">
    <source>
        <dbReference type="ARBA" id="ARBA00037583"/>
    </source>
</evidence>
<dbReference type="SUPFAM" id="SSF55931">
    <property type="entry name" value="Glutamine synthetase/guanido kinase"/>
    <property type="match status" value="1"/>
</dbReference>
<dbReference type="InterPro" id="IPR036651">
    <property type="entry name" value="Gln_synt_N_sf"/>
</dbReference>
<accession>A0ABS2X9W5</accession>
<dbReference type="InterPro" id="IPR008147">
    <property type="entry name" value="Gln_synt_N"/>
</dbReference>
<dbReference type="EMBL" id="JAAWVQ010007250">
    <property type="protein sequence ID" value="MBN3270998.1"/>
    <property type="molecule type" value="Genomic_DNA"/>
</dbReference>
<evidence type="ECO:0000259" key="11">
    <source>
        <dbReference type="PROSITE" id="PS51987"/>
    </source>
</evidence>
<feature type="domain" description="GS beta-grasp" evidence="10">
    <location>
        <begin position="363"/>
        <end position="457"/>
    </location>
</feature>
<evidence type="ECO:0000313" key="13">
    <source>
        <dbReference type="Proteomes" id="UP001166093"/>
    </source>
</evidence>
<dbReference type="PROSITE" id="PS51986">
    <property type="entry name" value="GS_BETA_GRASP"/>
    <property type="match status" value="1"/>
</dbReference>
<feature type="compositionally biased region" description="Polar residues" evidence="8">
    <location>
        <begin position="289"/>
        <end position="303"/>
    </location>
</feature>
<evidence type="ECO:0000256" key="9">
    <source>
        <dbReference type="SAM" id="SignalP"/>
    </source>
</evidence>
<keyword evidence="9" id="KW-0732">Signal</keyword>
<feature type="non-terminal residue" evidence="12">
    <location>
        <position position="789"/>
    </location>
</feature>
<comment type="caution">
    <text evidence="12">The sequence shown here is derived from an EMBL/GenBank/DDBJ whole genome shotgun (WGS) entry which is preliminary data.</text>
</comment>
<evidence type="ECO:0000256" key="5">
    <source>
        <dbReference type="ARBA" id="ARBA00042675"/>
    </source>
</evidence>
<proteinExistence type="inferred from homology"/>
<dbReference type="PROSITE" id="PS51987">
    <property type="entry name" value="GS_CATALYTIC"/>
    <property type="match status" value="1"/>
</dbReference>
<feature type="signal peptide" evidence="9">
    <location>
        <begin position="1"/>
        <end position="19"/>
    </location>
</feature>
<keyword evidence="13" id="KW-1185">Reference proteome</keyword>
<comment type="function">
    <text evidence="2">May act as a component of the cytoskeleton or as a chaperone for the reorganization of intermediate filament proteins during terminal differentiation in the lens. Does not seem to have enzymatic activity.</text>
</comment>
<feature type="chain" id="PRO_5046897287" description="Lengsin" evidence="9">
    <location>
        <begin position="20"/>
        <end position="789"/>
    </location>
</feature>
<feature type="compositionally biased region" description="Polar residues" evidence="8">
    <location>
        <begin position="314"/>
        <end position="341"/>
    </location>
</feature>
<feature type="region of interest" description="Disordered" evidence="8">
    <location>
        <begin position="105"/>
        <end position="137"/>
    </location>
</feature>
<dbReference type="InterPro" id="IPR008146">
    <property type="entry name" value="Gln_synth_cat_dom"/>
</dbReference>
<organism evidence="12 13">
    <name type="scientific">Polyodon spathula</name>
    <name type="common">North American paddlefish</name>
    <name type="synonym">Squalus spathula</name>
    <dbReference type="NCBI Taxonomy" id="7913"/>
    <lineage>
        <taxon>Eukaryota</taxon>
        <taxon>Metazoa</taxon>
        <taxon>Chordata</taxon>
        <taxon>Craniata</taxon>
        <taxon>Vertebrata</taxon>
        <taxon>Euteleostomi</taxon>
        <taxon>Actinopterygii</taxon>
        <taxon>Chondrostei</taxon>
        <taxon>Acipenseriformes</taxon>
        <taxon>Polyodontidae</taxon>
        <taxon>Polyodon</taxon>
    </lineage>
</organism>
<feature type="region of interest" description="Disordered" evidence="8">
    <location>
        <begin position="155"/>
        <end position="206"/>
    </location>
</feature>
<feature type="compositionally biased region" description="Polar residues" evidence="8">
    <location>
        <begin position="186"/>
        <end position="206"/>
    </location>
</feature>
<dbReference type="PANTHER" id="PTHR43407:SF1">
    <property type="entry name" value="LENGSIN"/>
    <property type="match status" value="1"/>
</dbReference>
<dbReference type="InterPro" id="IPR014746">
    <property type="entry name" value="Gln_synth/guanido_kin_cat_dom"/>
</dbReference>
<dbReference type="PANTHER" id="PTHR43407">
    <property type="entry name" value="GLUTAMINE SYNTHETASE"/>
    <property type="match status" value="1"/>
</dbReference>
<dbReference type="Gene3D" id="3.10.20.70">
    <property type="entry name" value="Glutamine synthetase, N-terminal domain"/>
    <property type="match status" value="1"/>
</dbReference>
<evidence type="ECO:0000256" key="8">
    <source>
        <dbReference type="SAM" id="MobiDB-lite"/>
    </source>
</evidence>
<dbReference type="Proteomes" id="UP001166093">
    <property type="component" value="Unassembled WGS sequence"/>
</dbReference>
<evidence type="ECO:0000256" key="6">
    <source>
        <dbReference type="PROSITE-ProRule" id="PRU01330"/>
    </source>
</evidence>
<evidence type="ECO:0000256" key="3">
    <source>
        <dbReference type="ARBA" id="ARBA00038790"/>
    </source>
</evidence>
<dbReference type="SMART" id="SM01230">
    <property type="entry name" value="Gln-synt_C"/>
    <property type="match status" value="1"/>
</dbReference>
<evidence type="ECO:0000256" key="4">
    <source>
        <dbReference type="ARBA" id="ARBA00039404"/>
    </source>
</evidence>
<feature type="domain" description="GS catalytic" evidence="11">
    <location>
        <begin position="464"/>
        <end position="789"/>
    </location>
</feature>
<evidence type="ECO:0000259" key="10">
    <source>
        <dbReference type="PROSITE" id="PS51986"/>
    </source>
</evidence>
<comment type="subunit">
    <text evidence="3">Dodecamer. Interacts with BFSP2 and VIM.</text>
</comment>
<sequence length="789" mass="87645">MSCINLQLTACLFVLFNSCKCPLEWKRALCTETVPVGKAWHLVHAGRKGNERLLSFGWRLLCIIREDIINTRELQLSNLNHFKETPDTGEDQIIGSGVSIGKRKGVKINGKRLPPTEWERVESSPPSSQSYIHRLQDNSPIGMDPLWKIYSHPQGCEQQGKENQQEATNESKERPRAPQAQREISDQWSTDTGTNRTPASDPGNSKQTLAELKSLLRESALLNTKGRESNKTGSAYTYLHVTKPDDKANEGPIRSFTTFKPHSEVPQVQRIQKPKEGVSNIPQLKHSSDLSSSYNPDVSSPKQSILRPPGGQGTCDTGSKSSQAGSNIQTDNAKDPNMNTFGMQSDVQLTSGIDHIKQQIAREDISFVRFEATDLHGVSRSKTVPSRFFQEKAIYGVTMPRSYLELTLSPQDNEVDHVSAANFNSDVLLIPDLLTFRVLPWADKTARVICDSYTITGSPLRTSPRHIAKQQLSQLRAVGFSLHSSFTYECCIFGVPEKVNSKTLFFPAATLLSNHDLPFFQQLIHGMYYMGADVDSFSSASGPGQIEISFKPEFGIISADNAFTFKTGIKEMAKKHGFFASFFTDDGFYNSGVLSHSLWDVNGKKNLLKTVPSELSEIGKKWLAGLMHHSAALSCLMAPGVSCRKHFTTEHIDTENKEAKQLIYATWGFNNNSCAFNVKCHGGKGTYIDNKLGSASANPYLALAATVAAGLDGIRRSLTIDGGTLNQKQLKNFAIPIKLEDALVALEEDHIMRDALGDPFVQYFIAMKRYEIETKELDAERNKCLEYFI</sequence>